<organism evidence="1 2">
    <name type="scientific">Pseudocercospora musae</name>
    <dbReference type="NCBI Taxonomy" id="113226"/>
    <lineage>
        <taxon>Eukaryota</taxon>
        <taxon>Fungi</taxon>
        <taxon>Dikarya</taxon>
        <taxon>Ascomycota</taxon>
        <taxon>Pezizomycotina</taxon>
        <taxon>Dothideomycetes</taxon>
        <taxon>Dothideomycetidae</taxon>
        <taxon>Mycosphaerellales</taxon>
        <taxon>Mycosphaerellaceae</taxon>
        <taxon>Pseudocercospora</taxon>
    </lineage>
</organism>
<gene>
    <name evidence="1" type="ORF">AC579_3790</name>
</gene>
<proteinExistence type="predicted"/>
<sequence length="184" mass="20534">MSTAEVADEFCGYPNEADRPAIDGGLADSKKVKVVELSELRLSLDPMAAQSTDLCSRTLLLQEGSLCSSRYSGVVDTMLAHADSFGRGTFGLIGQRTLRLLFQNALRPSRWIETLKSQLPRQFIQSRTSTPLATTSQLRRIHRSKRRHKQNIQSLSVFKPLLDLRVVMPKEGSRTQPSSSALRF</sequence>
<accession>A0A139I1G4</accession>
<dbReference type="Proteomes" id="UP000073492">
    <property type="component" value="Unassembled WGS sequence"/>
</dbReference>
<name>A0A139I1G4_9PEZI</name>
<comment type="caution">
    <text evidence="1">The sequence shown here is derived from an EMBL/GenBank/DDBJ whole genome shotgun (WGS) entry which is preliminary data.</text>
</comment>
<protein>
    <submittedName>
        <fullName evidence="1">Uncharacterized protein</fullName>
    </submittedName>
</protein>
<reference evidence="1 2" key="1">
    <citation type="submission" date="2015-07" db="EMBL/GenBank/DDBJ databases">
        <title>Comparative genomics of the Sigatoka disease complex on banana suggests a link between parallel evolutionary changes in Pseudocercospora fijiensis and Pseudocercospora eumusae and increased virulence on the banana host.</title>
        <authorList>
            <person name="Chang T.-C."/>
            <person name="Salvucci A."/>
            <person name="Crous P.W."/>
            <person name="Stergiopoulos I."/>
        </authorList>
    </citation>
    <scope>NUCLEOTIDE SEQUENCE [LARGE SCALE GENOMIC DNA]</scope>
    <source>
        <strain evidence="1 2">CBS 116634</strain>
    </source>
</reference>
<dbReference type="EMBL" id="LFZO01000445">
    <property type="protein sequence ID" value="KXT08442.1"/>
    <property type="molecule type" value="Genomic_DNA"/>
</dbReference>
<dbReference type="AlphaFoldDB" id="A0A139I1G4"/>
<evidence type="ECO:0000313" key="1">
    <source>
        <dbReference type="EMBL" id="KXT08442.1"/>
    </source>
</evidence>
<evidence type="ECO:0000313" key="2">
    <source>
        <dbReference type="Proteomes" id="UP000073492"/>
    </source>
</evidence>
<keyword evidence="2" id="KW-1185">Reference proteome</keyword>